<evidence type="ECO:0000313" key="3">
    <source>
        <dbReference type="Proteomes" id="UP000051870"/>
    </source>
</evidence>
<dbReference type="Gene3D" id="2.150.10.10">
    <property type="entry name" value="Serralysin-like metalloprotease, C-terminal"/>
    <property type="match status" value="2"/>
</dbReference>
<organism evidence="2 3">
    <name type="scientific">Shimia thalassica</name>
    <dbReference type="NCBI Taxonomy" id="1715693"/>
    <lineage>
        <taxon>Bacteria</taxon>
        <taxon>Pseudomonadati</taxon>
        <taxon>Pseudomonadota</taxon>
        <taxon>Alphaproteobacteria</taxon>
        <taxon>Rhodobacterales</taxon>
        <taxon>Roseobacteraceae</taxon>
    </lineage>
</organism>
<dbReference type="EMBL" id="CYTW01000001">
    <property type="protein sequence ID" value="CUJ89927.1"/>
    <property type="molecule type" value="Genomic_DNA"/>
</dbReference>
<sequence length="725" mass="77177">MPRGYLVSLGDFVLDNDDGIGGGYTFFTTDTVLGNGTWEWSGTYFGTTYTDETEPGVYYLSTDGAVYFVPDYGRVSSITEATVTSAPSFTTRDGIIRGTGQSELIDDQYVDNQGDAIDDGFGGGPDGNNDTVFANNGDDTIESGLGDDLVYGEKGDDSILGGTGNDELYGDRENDTTDEILNWSEEGSDGTDLSGGFTQNTGEMNVSVSFTSLGNNQPDYTVETSDTIYTTGSETFDDSSSLLLFGTGDGDTSRTTIDFAASAGSDAGDEVENVLFRISDIDWSAGNHEDLVTINAYDAQGNLVDVDITPGANDTVLNNTITAGEVSEDSSDATGSALVSIEGPVASIVIDYANGLGGSQGIWVSNIHFDAVYVQGGDDYIDGEDGDDLLYGQQGLDTLFGGDGDDTLDGGIDADSLVGGIGNDSINVSHGDTAEGGDGDDIFLLIELGEDNTDTINIVGGEGAETDGDILYLDTVGDPSTIVFTNTDDANGGYTGSFQLFDGTVVNFAEIEDIFDDEGESLLPPICFTPGTRILTQHGERPVETLKAGDLVLTKDDGLQPIRWIGASKTDGTGDFAPVRLSKEALDGAQRDLLVSPQHRFLMDNWMNELLFGDREVFASATHLEDGNLVRREPCEKVTYVHMMLDRHQVVFAEGVATESFYAGDVGVAAMTATAREAMFRAFPHLREDLSAYGATARPCLRRHEVDLLRSSNRQTPPPLRFKAA</sequence>
<dbReference type="InterPro" id="IPR018511">
    <property type="entry name" value="Hemolysin-typ_Ca-bd_CS"/>
</dbReference>
<name>A0A0P1INN3_9RHOB</name>
<proteinExistence type="predicted"/>
<dbReference type="GeneID" id="83880223"/>
<dbReference type="InterPro" id="IPR011049">
    <property type="entry name" value="Serralysin-like_metalloprot_C"/>
</dbReference>
<dbReference type="InterPro" id="IPR028992">
    <property type="entry name" value="Hedgehog/Intein_dom"/>
</dbReference>
<dbReference type="InterPro" id="IPR001343">
    <property type="entry name" value="Hemolysn_Ca-bd"/>
</dbReference>
<dbReference type="PROSITE" id="PS00330">
    <property type="entry name" value="HEMOLYSIN_CALCIUM"/>
    <property type="match status" value="2"/>
</dbReference>
<dbReference type="Pfam" id="PF00353">
    <property type="entry name" value="HemolysinCabind"/>
    <property type="match status" value="2"/>
</dbReference>
<dbReference type="Proteomes" id="UP000051870">
    <property type="component" value="Unassembled WGS sequence"/>
</dbReference>
<dbReference type="CDD" id="cd00081">
    <property type="entry name" value="Hint"/>
    <property type="match status" value="1"/>
</dbReference>
<evidence type="ECO:0000313" key="2">
    <source>
        <dbReference type="EMBL" id="CUJ89927.1"/>
    </source>
</evidence>
<dbReference type="STRING" id="1715693.PH7735_01160"/>
<dbReference type="InterPro" id="IPR006141">
    <property type="entry name" value="Intein_N"/>
</dbReference>
<gene>
    <name evidence="2" type="primary">hlyA_8</name>
    <name evidence="2" type="ORF">PH7735_01160</name>
</gene>
<dbReference type="Pfam" id="PF13403">
    <property type="entry name" value="Hint_2"/>
    <property type="match status" value="1"/>
</dbReference>
<dbReference type="GO" id="GO:0016539">
    <property type="term" value="P:intein-mediated protein splicing"/>
    <property type="evidence" value="ECO:0007669"/>
    <property type="project" value="InterPro"/>
</dbReference>
<keyword evidence="3" id="KW-1185">Reference proteome</keyword>
<dbReference type="SUPFAM" id="SSF51120">
    <property type="entry name" value="beta-Roll"/>
    <property type="match status" value="1"/>
</dbReference>
<dbReference type="PROSITE" id="PS50817">
    <property type="entry name" value="INTEIN_N_TER"/>
    <property type="match status" value="1"/>
</dbReference>
<reference evidence="3" key="1">
    <citation type="submission" date="2015-09" db="EMBL/GenBank/DDBJ databases">
        <authorList>
            <person name="Rodrigo-Torres Lidia"/>
            <person name="Arahal R.David."/>
        </authorList>
    </citation>
    <scope>NUCLEOTIDE SEQUENCE [LARGE SCALE GENOMIC DNA]</scope>
    <source>
        <strain evidence="3">CECT 7735</strain>
    </source>
</reference>
<evidence type="ECO:0000259" key="1">
    <source>
        <dbReference type="Pfam" id="PF13403"/>
    </source>
</evidence>
<dbReference type="Gene3D" id="2.170.16.10">
    <property type="entry name" value="Hedgehog/Intein (Hint) domain"/>
    <property type="match status" value="1"/>
</dbReference>
<dbReference type="SUPFAM" id="SSF51294">
    <property type="entry name" value="Hedgehog/intein (Hint) domain"/>
    <property type="match status" value="1"/>
</dbReference>
<dbReference type="InterPro" id="IPR036844">
    <property type="entry name" value="Hint_dom_sf"/>
</dbReference>
<dbReference type="GO" id="GO:0005509">
    <property type="term" value="F:calcium ion binding"/>
    <property type="evidence" value="ECO:0007669"/>
    <property type="project" value="InterPro"/>
</dbReference>
<dbReference type="AlphaFoldDB" id="A0A0P1INN3"/>
<dbReference type="PRINTS" id="PR00313">
    <property type="entry name" value="CABNDNGRPT"/>
</dbReference>
<dbReference type="RefSeq" id="WP_058310315.1">
    <property type="nucleotide sequence ID" value="NZ_CYTW01000001.1"/>
</dbReference>
<feature type="domain" description="Hedgehog/Intein (Hint)" evidence="1">
    <location>
        <begin position="526"/>
        <end position="664"/>
    </location>
</feature>
<accession>A0A0P1INN3</accession>
<protein>
    <submittedName>
        <fullName evidence="2">Hemolysin, chromosomal</fullName>
    </submittedName>
</protein>